<dbReference type="EMBL" id="HACM01010820">
    <property type="protein sequence ID" value="CRZ11262.1"/>
    <property type="molecule type" value="Transcribed_RNA"/>
</dbReference>
<accession>A0A0H5RCD6</accession>
<name>A0A0H5RCD6_9EUKA</name>
<dbReference type="AlphaFoldDB" id="A0A0H5RCD6"/>
<organism evidence="1">
    <name type="scientific">Spongospora subterranea</name>
    <dbReference type="NCBI Taxonomy" id="70186"/>
    <lineage>
        <taxon>Eukaryota</taxon>
        <taxon>Sar</taxon>
        <taxon>Rhizaria</taxon>
        <taxon>Endomyxa</taxon>
        <taxon>Phytomyxea</taxon>
        <taxon>Plasmodiophorida</taxon>
        <taxon>Plasmodiophoridae</taxon>
        <taxon>Spongospora</taxon>
    </lineage>
</organism>
<sequence>MDQKRMAFHELDTVDFFVDKENNVQNRSPSLVGDQGDSDSNDGVLVNCIQNWDLSSDITLDRDTVGSLRTRTRRPPLIRKPKHITLHVNHSDTLEKPSRFSTAFNAFLAKSSADHQEPVDRRTTTCPQCFVHLLSSELVSHTEQCRPRPASSKSSSLDLETSRVCRNCRLFFPTLDALQTHVCHNKADSRSSHFPSSKSFHASVLKNCLSCGAVDKIGYFCSRCGCPLTSSSSIKKPAAAASKSPIRFPPAVHVRRSPIPQKRTTSCHSISRRPLNDHKVETGAAQPTKNSLPKVVECPHCWRKFSRSAADRHIDICSNVINKPSPLRRPTAALSRKLSIIEAKPVFRR</sequence>
<evidence type="ECO:0000313" key="1">
    <source>
        <dbReference type="EMBL" id="CRZ11262.1"/>
    </source>
</evidence>
<protein>
    <submittedName>
        <fullName evidence="1">Uncharacterized protein</fullName>
    </submittedName>
</protein>
<proteinExistence type="predicted"/>
<reference evidence="1" key="1">
    <citation type="submission" date="2015-04" db="EMBL/GenBank/DDBJ databases">
        <title>The genome sequence of the plant pathogenic Rhizarian Plasmodiophora brassicae reveals insights in its biotrophic life cycle and the origin of chitin synthesis.</title>
        <authorList>
            <person name="Schwelm A."/>
            <person name="Fogelqvist J."/>
            <person name="Knaust A."/>
            <person name="Julke S."/>
            <person name="Lilja T."/>
            <person name="Dhandapani V."/>
            <person name="Bonilla-Rosso G."/>
            <person name="Karlsson M."/>
            <person name="Shevchenko A."/>
            <person name="Choi S.R."/>
            <person name="Kim H.G."/>
            <person name="Park J.Y."/>
            <person name="Lim Y.P."/>
            <person name="Ludwig-Muller J."/>
            <person name="Dixelius C."/>
        </authorList>
    </citation>
    <scope>NUCLEOTIDE SEQUENCE</scope>
    <source>
        <tissue evidence="1">Potato root galls</tissue>
    </source>
</reference>